<evidence type="ECO:0000256" key="6">
    <source>
        <dbReference type="SAM" id="MobiDB-lite"/>
    </source>
</evidence>
<dbReference type="SUPFAM" id="SSF57667">
    <property type="entry name" value="beta-beta-alpha zinc fingers"/>
    <property type="match status" value="2"/>
</dbReference>
<keyword evidence="9" id="KW-1185">Reference proteome</keyword>
<evidence type="ECO:0000256" key="3">
    <source>
        <dbReference type="ARBA" id="ARBA00022771"/>
    </source>
</evidence>
<evidence type="ECO:0000256" key="2">
    <source>
        <dbReference type="ARBA" id="ARBA00022737"/>
    </source>
</evidence>
<feature type="domain" description="C2H2-type" evidence="7">
    <location>
        <begin position="241"/>
        <end position="268"/>
    </location>
</feature>
<dbReference type="OrthoDB" id="6354171at2759"/>
<dbReference type="InterPro" id="IPR013087">
    <property type="entry name" value="Znf_C2H2_type"/>
</dbReference>
<dbReference type="PANTHER" id="PTHR24409">
    <property type="entry name" value="ZINC FINGER PROTEIN 142"/>
    <property type="match status" value="1"/>
</dbReference>
<organism evidence="8 9">
    <name type="scientific">Mizuhopecten yessoensis</name>
    <name type="common">Japanese scallop</name>
    <name type="synonym">Patinopecten yessoensis</name>
    <dbReference type="NCBI Taxonomy" id="6573"/>
    <lineage>
        <taxon>Eukaryota</taxon>
        <taxon>Metazoa</taxon>
        <taxon>Spiralia</taxon>
        <taxon>Lophotrochozoa</taxon>
        <taxon>Mollusca</taxon>
        <taxon>Bivalvia</taxon>
        <taxon>Autobranchia</taxon>
        <taxon>Pteriomorphia</taxon>
        <taxon>Pectinida</taxon>
        <taxon>Pectinoidea</taxon>
        <taxon>Pectinidae</taxon>
        <taxon>Mizuhopecten</taxon>
    </lineage>
</organism>
<evidence type="ECO:0000256" key="1">
    <source>
        <dbReference type="ARBA" id="ARBA00022723"/>
    </source>
</evidence>
<dbReference type="Pfam" id="PF00096">
    <property type="entry name" value="zf-C2H2"/>
    <property type="match status" value="1"/>
</dbReference>
<proteinExistence type="predicted"/>
<name>A0A210Q3A9_MIZYE</name>
<dbReference type="Gene3D" id="3.30.160.60">
    <property type="entry name" value="Classic Zinc Finger"/>
    <property type="match status" value="3"/>
</dbReference>
<feature type="region of interest" description="Disordered" evidence="6">
    <location>
        <begin position="178"/>
        <end position="239"/>
    </location>
</feature>
<feature type="domain" description="C2H2-type" evidence="7">
    <location>
        <begin position="95"/>
        <end position="123"/>
    </location>
</feature>
<evidence type="ECO:0000259" key="7">
    <source>
        <dbReference type="PROSITE" id="PS50157"/>
    </source>
</evidence>
<gene>
    <name evidence="8" type="ORF">KP79_PYT18815</name>
</gene>
<dbReference type="Proteomes" id="UP000242188">
    <property type="component" value="Unassembled WGS sequence"/>
</dbReference>
<dbReference type="EMBL" id="NEDP02005138">
    <property type="protein sequence ID" value="OWF43233.1"/>
    <property type="molecule type" value="Genomic_DNA"/>
</dbReference>
<evidence type="ECO:0000256" key="5">
    <source>
        <dbReference type="PROSITE-ProRule" id="PRU00042"/>
    </source>
</evidence>
<feature type="domain" description="C2H2-type" evidence="7">
    <location>
        <begin position="155"/>
        <end position="182"/>
    </location>
</feature>
<dbReference type="GO" id="GO:0008270">
    <property type="term" value="F:zinc ion binding"/>
    <property type="evidence" value="ECO:0007669"/>
    <property type="project" value="UniProtKB-KW"/>
</dbReference>
<dbReference type="PROSITE" id="PS50157">
    <property type="entry name" value="ZINC_FINGER_C2H2_2"/>
    <property type="match status" value="3"/>
</dbReference>
<keyword evidence="3 5" id="KW-0863">Zinc-finger</keyword>
<sequence>MDGTIMAHANLFTDIEELKAWAGNLDILHFPTIQARIEDMEALEEAPMGSQVIDEVISAHLHDLNNADDVKEWASNNHLQTNEMVKKRLGELKVYHCEYCTQVFNKRSHIARHIQNVHEKKTLPCIKCEKNFSSNYNRLRHQPVCTGPSLMMRTYSCHKCKATFVNIKQVKQHSRFHIDETDHATKRRRVNDTDGDTSFETTPGPSSDERTSSSIPTPGPSSDVGTHINPTPGTSDSAKSYTCRMCKARFTNRKSLYVHHMRHKQEGSGLKLQPVPFSEDQLRGGKITKRMKL</sequence>
<accession>A0A210Q3A9</accession>
<dbReference type="InterPro" id="IPR036236">
    <property type="entry name" value="Znf_C2H2_sf"/>
</dbReference>
<evidence type="ECO:0000313" key="8">
    <source>
        <dbReference type="EMBL" id="OWF43233.1"/>
    </source>
</evidence>
<feature type="compositionally biased region" description="Polar residues" evidence="6">
    <location>
        <begin position="196"/>
        <end position="205"/>
    </location>
</feature>
<feature type="compositionally biased region" description="Low complexity" evidence="6">
    <location>
        <begin position="212"/>
        <end position="222"/>
    </location>
</feature>
<dbReference type="AlphaFoldDB" id="A0A210Q3A9"/>
<dbReference type="SMART" id="SM00355">
    <property type="entry name" value="ZnF_C2H2"/>
    <property type="match status" value="3"/>
</dbReference>
<reference evidence="8 9" key="1">
    <citation type="journal article" date="2017" name="Nat. Ecol. Evol.">
        <title>Scallop genome provides insights into evolution of bilaterian karyotype and development.</title>
        <authorList>
            <person name="Wang S."/>
            <person name="Zhang J."/>
            <person name="Jiao W."/>
            <person name="Li J."/>
            <person name="Xun X."/>
            <person name="Sun Y."/>
            <person name="Guo X."/>
            <person name="Huan P."/>
            <person name="Dong B."/>
            <person name="Zhang L."/>
            <person name="Hu X."/>
            <person name="Sun X."/>
            <person name="Wang J."/>
            <person name="Zhao C."/>
            <person name="Wang Y."/>
            <person name="Wang D."/>
            <person name="Huang X."/>
            <person name="Wang R."/>
            <person name="Lv J."/>
            <person name="Li Y."/>
            <person name="Zhang Z."/>
            <person name="Liu B."/>
            <person name="Lu W."/>
            <person name="Hui Y."/>
            <person name="Liang J."/>
            <person name="Zhou Z."/>
            <person name="Hou R."/>
            <person name="Li X."/>
            <person name="Liu Y."/>
            <person name="Li H."/>
            <person name="Ning X."/>
            <person name="Lin Y."/>
            <person name="Zhao L."/>
            <person name="Xing Q."/>
            <person name="Dou J."/>
            <person name="Li Y."/>
            <person name="Mao J."/>
            <person name="Guo H."/>
            <person name="Dou H."/>
            <person name="Li T."/>
            <person name="Mu C."/>
            <person name="Jiang W."/>
            <person name="Fu Q."/>
            <person name="Fu X."/>
            <person name="Miao Y."/>
            <person name="Liu J."/>
            <person name="Yu Q."/>
            <person name="Li R."/>
            <person name="Liao H."/>
            <person name="Li X."/>
            <person name="Kong Y."/>
            <person name="Jiang Z."/>
            <person name="Chourrout D."/>
            <person name="Li R."/>
            <person name="Bao Z."/>
        </authorList>
    </citation>
    <scope>NUCLEOTIDE SEQUENCE [LARGE SCALE GENOMIC DNA]</scope>
    <source>
        <strain evidence="8 9">PY_sf001</strain>
    </source>
</reference>
<keyword evidence="1" id="KW-0479">Metal-binding</keyword>
<dbReference type="PROSITE" id="PS00028">
    <property type="entry name" value="ZINC_FINGER_C2H2_1"/>
    <property type="match status" value="3"/>
</dbReference>
<evidence type="ECO:0000313" key="9">
    <source>
        <dbReference type="Proteomes" id="UP000242188"/>
    </source>
</evidence>
<feature type="compositionally biased region" description="Polar residues" evidence="6">
    <location>
        <begin position="228"/>
        <end position="239"/>
    </location>
</feature>
<evidence type="ECO:0000256" key="4">
    <source>
        <dbReference type="ARBA" id="ARBA00022833"/>
    </source>
</evidence>
<comment type="caution">
    <text evidence="8">The sequence shown here is derived from an EMBL/GenBank/DDBJ whole genome shotgun (WGS) entry which is preliminary data.</text>
</comment>
<keyword evidence="2" id="KW-0677">Repeat</keyword>
<keyword evidence="4" id="KW-0862">Zinc</keyword>
<protein>
    <submittedName>
        <fullName evidence="8">Zinc finger protein 467</fullName>
    </submittedName>
</protein>